<sequence>MDHKPSPKPISDQAKPQKPDPTPKNLSVPNPATLPQPHTATKPNSNSKVQPNHKPLNSLAPQAHLKTSSTPKSIVIPITPLPAPQEHKVLENPVQINNYLQLAQRAYAYKDYDKAKIYYQKLADLGDARGYYGLGVVWSTYYYDDQDEDVPPDYPKALKYLQKAAHLGSAQAHIKLGDFYAEAKGVFLNPKKAIGHYQRGAELGDPQGYYKLGVLYRDGKGISQDLQKAISYFQKAEDQGSVPAGLALGALFRDSANPLQALNHFKKAANLGSAFAHTLLGDMYANGYGVSENLKLAKEYYNKAKHTSKLLVEKEILFDPLRLPQRASYYSTKNTLPIPSPSKLKNSYLKHWYTPWKAMKVIPRKEVFWTRYSLATPGYKEDGTHHDLKVLRHIETDMDIAHYPNAHLRGVIVANTSVRAVPTTLAYYPTQRDYPSDLWQNSMIFAGTPVLITHYNKAKTYALIQSSFTIGWVRIQDVAPIRPKTIEKILHIQNYLTPLIDTMPNARMGQIFLKVPHTPNQIYTFTRNPQGFAQLTQITINPQNFTSFPRKFTTQTMAKVVDTLLGQRYGWGGINQNRDCSAFTRDSFAGFGVFLPRNSLAQVRYAHNTIDLHKMSASKKETYIIKHATPFATILWLKGHIMLYLGTYHNQAIVAHNIWSISISKTHKPTHLYHVEKAVITTLKLGAEHKNFTEKSTFLIDRIEAMSDLYARQFH</sequence>
<dbReference type="GO" id="GO:0006508">
    <property type="term" value="P:proteolysis"/>
    <property type="evidence" value="ECO:0007669"/>
    <property type="project" value="UniProtKB-KW"/>
</dbReference>
<dbReference type="InterPro" id="IPR006597">
    <property type="entry name" value="Sel1-like"/>
</dbReference>
<organism evidence="12 13">
    <name type="scientific">Helicobacter felis (strain ATCC 49179 / CCUG 28539 / NCTC 12436 / CS1)</name>
    <dbReference type="NCBI Taxonomy" id="936155"/>
    <lineage>
        <taxon>Bacteria</taxon>
        <taxon>Pseudomonadati</taxon>
        <taxon>Campylobacterota</taxon>
        <taxon>Epsilonproteobacteria</taxon>
        <taxon>Campylobacterales</taxon>
        <taxon>Helicobacteraceae</taxon>
        <taxon>Helicobacter</taxon>
    </lineage>
</organism>
<dbReference type="KEGG" id="hfe:HFELIS_16420"/>
<dbReference type="eggNOG" id="COG0791">
    <property type="taxonomic scope" value="Bacteria"/>
</dbReference>
<evidence type="ECO:0000313" key="13">
    <source>
        <dbReference type="Proteomes" id="UP000007934"/>
    </source>
</evidence>
<dbReference type="InterPro" id="IPR050767">
    <property type="entry name" value="Sel1_AlgK"/>
</dbReference>
<dbReference type="InterPro" id="IPR000064">
    <property type="entry name" value="NLP_P60_dom"/>
</dbReference>
<dbReference type="STRING" id="936155.HFELIS_16420"/>
<dbReference type="Gene3D" id="3.90.1720.10">
    <property type="entry name" value="endopeptidase domain like (from Nostoc punctiforme)"/>
    <property type="match status" value="1"/>
</dbReference>
<evidence type="ECO:0000256" key="3">
    <source>
        <dbReference type="ARBA" id="ARBA00012865"/>
    </source>
</evidence>
<evidence type="ECO:0000256" key="8">
    <source>
        <dbReference type="ARBA" id="ARBA00023251"/>
    </source>
</evidence>
<keyword evidence="7" id="KW-1015">Disulfide bond</keyword>
<proteinExistence type="inferred from homology"/>
<dbReference type="EC" id="3.5.2.6" evidence="3"/>
<protein>
    <recommendedName>
        <fullName evidence="3">beta-lactamase</fullName>
        <ecNumber evidence="3">3.5.2.6</ecNumber>
    </recommendedName>
</protein>
<dbReference type="Pfam" id="PF12913">
    <property type="entry name" value="SH3_6"/>
    <property type="match status" value="1"/>
</dbReference>
<keyword evidence="8" id="KW-0046">Antibiotic resistance</keyword>
<feature type="region of interest" description="Disordered" evidence="9">
    <location>
        <begin position="1"/>
        <end position="70"/>
    </location>
</feature>
<evidence type="ECO:0000256" key="7">
    <source>
        <dbReference type="ARBA" id="ARBA00023157"/>
    </source>
</evidence>
<dbReference type="HOGENOM" id="CLU_386244_0_0_7"/>
<feature type="compositionally biased region" description="Polar residues" evidence="9">
    <location>
        <begin position="36"/>
        <end position="50"/>
    </location>
</feature>
<reference evidence="12 13" key="1">
    <citation type="journal article" date="2011" name="Genome Biol. Evol.">
        <title>Comparative whole genome sequence analysis of the carcinogenic bacterial model pathogen Helicobacter felis.</title>
        <authorList>
            <person name="Arnold I.C."/>
            <person name="Zigova Z."/>
            <person name="Holden M."/>
            <person name="Lawley T.D."/>
            <person name="Rad R."/>
            <person name="Dougan G."/>
            <person name="Falkow S."/>
            <person name="Bentley S.D."/>
            <person name="Muller A."/>
        </authorList>
    </citation>
    <scope>NUCLEOTIDE SEQUENCE [LARGE SCALE GENOMIC DNA]</scope>
    <source>
        <strain evidence="13">ATCC 49179 / CCUG 28539 / NCTC 12436 / CS1</strain>
    </source>
</reference>
<evidence type="ECO:0000256" key="1">
    <source>
        <dbReference type="ARBA" id="ARBA00001526"/>
    </source>
</evidence>
<dbReference type="eggNOG" id="COG0790">
    <property type="taxonomic scope" value="Bacteria"/>
</dbReference>
<comment type="similarity">
    <text evidence="2">Belongs to the peptidase C40 family.</text>
</comment>
<comment type="catalytic activity">
    <reaction evidence="1">
        <text>a beta-lactam + H2O = a substituted beta-amino acid</text>
        <dbReference type="Rhea" id="RHEA:20401"/>
        <dbReference type="ChEBI" id="CHEBI:15377"/>
        <dbReference type="ChEBI" id="CHEBI:35627"/>
        <dbReference type="ChEBI" id="CHEBI:140347"/>
        <dbReference type="EC" id="3.5.2.6"/>
    </reaction>
</comment>
<dbReference type="Gene3D" id="1.25.40.10">
    <property type="entry name" value="Tetratricopeptide repeat domain"/>
    <property type="match status" value="1"/>
</dbReference>
<gene>
    <name evidence="12" type="ordered locus">Hfelis_16420</name>
</gene>
<keyword evidence="13" id="KW-1185">Reference proteome</keyword>
<evidence type="ECO:0000313" key="12">
    <source>
        <dbReference type="EMBL" id="CBY83726.1"/>
    </source>
</evidence>
<accession>E7ABM1</accession>
<keyword evidence="12" id="KW-0449">Lipoprotein</keyword>
<dbReference type="InterPro" id="IPR039439">
    <property type="entry name" value="SH3b1_dom"/>
</dbReference>
<evidence type="ECO:0000256" key="6">
    <source>
        <dbReference type="ARBA" id="ARBA00022807"/>
    </source>
</evidence>
<dbReference type="Pfam" id="PF08238">
    <property type="entry name" value="Sel1"/>
    <property type="match status" value="6"/>
</dbReference>
<feature type="domain" description="NlpC/P60" evidence="10">
    <location>
        <begin position="566"/>
        <end position="669"/>
    </location>
</feature>
<dbReference type="SUPFAM" id="SSF81901">
    <property type="entry name" value="HCP-like"/>
    <property type="match status" value="1"/>
</dbReference>
<dbReference type="GO" id="GO:0046677">
    <property type="term" value="P:response to antibiotic"/>
    <property type="evidence" value="ECO:0007669"/>
    <property type="project" value="UniProtKB-KW"/>
</dbReference>
<evidence type="ECO:0000256" key="5">
    <source>
        <dbReference type="ARBA" id="ARBA00022801"/>
    </source>
</evidence>
<dbReference type="GO" id="GO:0008800">
    <property type="term" value="F:beta-lactamase activity"/>
    <property type="evidence" value="ECO:0007669"/>
    <property type="project" value="UniProtKB-EC"/>
</dbReference>
<evidence type="ECO:0000259" key="10">
    <source>
        <dbReference type="Pfam" id="PF00877"/>
    </source>
</evidence>
<dbReference type="SMART" id="SM00671">
    <property type="entry name" value="SEL1"/>
    <property type="match status" value="6"/>
</dbReference>
<name>E7ABM1_HELFC</name>
<evidence type="ECO:0000256" key="4">
    <source>
        <dbReference type="ARBA" id="ARBA00022670"/>
    </source>
</evidence>
<dbReference type="AlphaFoldDB" id="E7ABM1"/>
<dbReference type="PANTHER" id="PTHR11102:SF160">
    <property type="entry name" value="ERAD-ASSOCIATED E3 UBIQUITIN-PROTEIN LIGASE COMPONENT HRD3"/>
    <property type="match status" value="1"/>
</dbReference>
<keyword evidence="5" id="KW-0378">Hydrolase</keyword>
<dbReference type="Proteomes" id="UP000007934">
    <property type="component" value="Chromosome"/>
</dbReference>
<keyword evidence="4" id="KW-0645">Protease</keyword>
<dbReference type="GO" id="GO:0008234">
    <property type="term" value="F:cysteine-type peptidase activity"/>
    <property type="evidence" value="ECO:0007669"/>
    <property type="project" value="UniProtKB-KW"/>
</dbReference>
<dbReference type="PANTHER" id="PTHR11102">
    <property type="entry name" value="SEL-1-LIKE PROTEIN"/>
    <property type="match status" value="1"/>
</dbReference>
<evidence type="ECO:0000256" key="9">
    <source>
        <dbReference type="SAM" id="MobiDB-lite"/>
    </source>
</evidence>
<feature type="domain" description="SH3b1" evidence="11">
    <location>
        <begin position="431"/>
        <end position="474"/>
    </location>
</feature>
<dbReference type="InterPro" id="IPR038765">
    <property type="entry name" value="Papain-like_cys_pep_sf"/>
</dbReference>
<keyword evidence="6" id="KW-0788">Thiol protease</keyword>
<dbReference type="SUPFAM" id="SSF54001">
    <property type="entry name" value="Cysteine proteinases"/>
    <property type="match status" value="1"/>
</dbReference>
<dbReference type="InterPro" id="IPR011990">
    <property type="entry name" value="TPR-like_helical_dom_sf"/>
</dbReference>
<dbReference type="EMBL" id="FQ670179">
    <property type="protein sequence ID" value="CBY83726.1"/>
    <property type="molecule type" value="Genomic_DNA"/>
</dbReference>
<evidence type="ECO:0000259" key="11">
    <source>
        <dbReference type="Pfam" id="PF12913"/>
    </source>
</evidence>
<dbReference type="Pfam" id="PF00877">
    <property type="entry name" value="NLPC_P60"/>
    <property type="match status" value="1"/>
</dbReference>
<evidence type="ECO:0000256" key="2">
    <source>
        <dbReference type="ARBA" id="ARBA00007074"/>
    </source>
</evidence>